<keyword evidence="3" id="KW-1185">Reference proteome</keyword>
<dbReference type="AlphaFoldDB" id="A0AAE3AWR5"/>
<name>A0AAE3AWR5_9FIRM</name>
<feature type="domain" description="N-acetyltransferase" evidence="1">
    <location>
        <begin position="8"/>
        <end position="159"/>
    </location>
</feature>
<comment type="caution">
    <text evidence="2">The sequence shown here is derived from an EMBL/GenBank/DDBJ whole genome shotgun (WGS) entry which is preliminary data.</text>
</comment>
<dbReference type="EMBL" id="JAJEQF010000004">
    <property type="protein sequence ID" value="MCC2166722.1"/>
    <property type="molecule type" value="Genomic_DNA"/>
</dbReference>
<evidence type="ECO:0000259" key="1">
    <source>
        <dbReference type="PROSITE" id="PS51186"/>
    </source>
</evidence>
<accession>A0AAE3AWR5</accession>
<proteinExistence type="predicted"/>
<dbReference type="Gene3D" id="3.40.630.30">
    <property type="match status" value="1"/>
</dbReference>
<evidence type="ECO:0000313" key="3">
    <source>
        <dbReference type="Proteomes" id="UP001199355"/>
    </source>
</evidence>
<reference evidence="2 3" key="1">
    <citation type="submission" date="2021-10" db="EMBL/GenBank/DDBJ databases">
        <title>Anaerobic single-cell dispensing facilitates the cultivation of human gut bacteria.</title>
        <authorList>
            <person name="Afrizal A."/>
        </authorList>
    </citation>
    <scope>NUCLEOTIDE SEQUENCE [LARGE SCALE GENOMIC DNA]</scope>
    <source>
        <strain evidence="2 3">CLA-AA-H244</strain>
    </source>
</reference>
<evidence type="ECO:0000313" key="2">
    <source>
        <dbReference type="EMBL" id="MCC2166722.1"/>
    </source>
</evidence>
<dbReference type="PROSITE" id="PS51186">
    <property type="entry name" value="GNAT"/>
    <property type="match status" value="1"/>
</dbReference>
<gene>
    <name evidence="2" type="ORF">LKD45_03230</name>
</gene>
<dbReference type="InterPro" id="IPR016181">
    <property type="entry name" value="Acyl_CoA_acyltransferase"/>
</dbReference>
<sequence>MSVEGIMLTYHKTTEEEKYVITEWKYPGEYAVYDSTPYEEQKKRGFGFANPANHFYSFYDETALVGFINLYEEETEIFFGIGVNPDCCGEGYGQQMTKTACEISKKLFGKKPLYLEVRTWNKRAVSCYQKAGFVIKGEPIRQTTSAGEGVFYHMVQENK</sequence>
<organism evidence="2 3">
    <name type="scientific">Gallintestinimicrobium propionicum</name>
    <dbReference type="NCBI Taxonomy" id="2981770"/>
    <lineage>
        <taxon>Bacteria</taxon>
        <taxon>Bacillati</taxon>
        <taxon>Bacillota</taxon>
        <taxon>Clostridia</taxon>
        <taxon>Lachnospirales</taxon>
        <taxon>Lachnospiraceae</taxon>
        <taxon>Gallintestinimicrobium</taxon>
    </lineage>
</organism>
<protein>
    <submittedName>
        <fullName evidence="2">GNAT family N-acetyltransferase</fullName>
    </submittedName>
</protein>
<dbReference type="InterPro" id="IPR000182">
    <property type="entry name" value="GNAT_dom"/>
</dbReference>
<dbReference type="SUPFAM" id="SSF55729">
    <property type="entry name" value="Acyl-CoA N-acyltransferases (Nat)"/>
    <property type="match status" value="1"/>
</dbReference>
<dbReference type="CDD" id="cd04301">
    <property type="entry name" value="NAT_SF"/>
    <property type="match status" value="1"/>
</dbReference>
<dbReference type="Proteomes" id="UP001199355">
    <property type="component" value="Unassembled WGS sequence"/>
</dbReference>
<dbReference type="Pfam" id="PF00583">
    <property type="entry name" value="Acetyltransf_1"/>
    <property type="match status" value="1"/>
</dbReference>
<dbReference type="GO" id="GO:0016747">
    <property type="term" value="F:acyltransferase activity, transferring groups other than amino-acyl groups"/>
    <property type="evidence" value="ECO:0007669"/>
    <property type="project" value="InterPro"/>
</dbReference>